<evidence type="ECO:0000313" key="1">
    <source>
        <dbReference type="EMBL" id="CVK33255.1"/>
    </source>
</evidence>
<sequence length="68" mass="7946">MAERFELCHQTYDQIGKYIQQYHFGITEDIHVPTAGRLHVSDAPPLWRMQIRFRDADHAALDGPCHQL</sequence>
<dbReference type="KEGG" id="mema:MMAB1_2042"/>
<evidence type="ECO:0000313" key="2">
    <source>
        <dbReference type="Proteomes" id="UP000069850"/>
    </source>
</evidence>
<protein>
    <submittedName>
        <fullName evidence="1">Uncharacterized protein</fullName>
    </submittedName>
</protein>
<reference evidence="1" key="1">
    <citation type="submission" date="2016-01" db="EMBL/GenBank/DDBJ databases">
        <authorList>
            <person name="Manzoor S."/>
        </authorList>
    </citation>
    <scope>NUCLEOTIDE SEQUENCE [LARGE SCALE GENOMIC DNA]</scope>
    <source>
        <strain evidence="1">Methanoculleus sp MAB1</strain>
    </source>
</reference>
<dbReference type="AlphaFoldDB" id="A0A0X3BNY1"/>
<dbReference type="Proteomes" id="UP000069850">
    <property type="component" value="Chromosome 1"/>
</dbReference>
<gene>
    <name evidence="1" type="ORF">MMAB1_2042</name>
</gene>
<dbReference type="EMBL" id="LT158599">
    <property type="protein sequence ID" value="CVK33255.1"/>
    <property type="molecule type" value="Genomic_DNA"/>
</dbReference>
<name>A0A0X3BNY1_9EURY</name>
<proteinExistence type="predicted"/>
<accession>A0A0X3BNY1</accession>
<organism evidence="1 2">
    <name type="scientific">Methanoculleus bourgensis</name>
    <dbReference type="NCBI Taxonomy" id="83986"/>
    <lineage>
        <taxon>Archaea</taxon>
        <taxon>Methanobacteriati</taxon>
        <taxon>Methanobacteriota</taxon>
        <taxon>Stenosarchaea group</taxon>
        <taxon>Methanomicrobia</taxon>
        <taxon>Methanomicrobiales</taxon>
        <taxon>Methanomicrobiaceae</taxon>
        <taxon>Methanoculleus</taxon>
    </lineage>
</organism>